<dbReference type="EMBL" id="JAEAOA010001554">
    <property type="protein sequence ID" value="KAK3594173.1"/>
    <property type="molecule type" value="Genomic_DNA"/>
</dbReference>
<dbReference type="AlphaFoldDB" id="A0AAE0SMJ6"/>
<dbReference type="Proteomes" id="UP001195483">
    <property type="component" value="Unassembled WGS sequence"/>
</dbReference>
<comment type="caution">
    <text evidence="1">The sequence shown here is derived from an EMBL/GenBank/DDBJ whole genome shotgun (WGS) entry which is preliminary data.</text>
</comment>
<protein>
    <submittedName>
        <fullName evidence="1">Uncharacterized protein</fullName>
    </submittedName>
</protein>
<evidence type="ECO:0000313" key="2">
    <source>
        <dbReference type="Proteomes" id="UP001195483"/>
    </source>
</evidence>
<keyword evidence="2" id="KW-1185">Reference proteome</keyword>
<reference evidence="1" key="1">
    <citation type="journal article" date="2021" name="Genome Biol. Evol.">
        <title>A High-Quality Reference Genome for a Parasitic Bivalve with Doubly Uniparental Inheritance (Bivalvia: Unionida).</title>
        <authorList>
            <person name="Smith C.H."/>
        </authorList>
    </citation>
    <scope>NUCLEOTIDE SEQUENCE</scope>
    <source>
        <strain evidence="1">CHS0354</strain>
    </source>
</reference>
<organism evidence="1 2">
    <name type="scientific">Potamilus streckersoni</name>
    <dbReference type="NCBI Taxonomy" id="2493646"/>
    <lineage>
        <taxon>Eukaryota</taxon>
        <taxon>Metazoa</taxon>
        <taxon>Spiralia</taxon>
        <taxon>Lophotrochozoa</taxon>
        <taxon>Mollusca</taxon>
        <taxon>Bivalvia</taxon>
        <taxon>Autobranchia</taxon>
        <taxon>Heteroconchia</taxon>
        <taxon>Palaeoheterodonta</taxon>
        <taxon>Unionida</taxon>
        <taxon>Unionoidea</taxon>
        <taxon>Unionidae</taxon>
        <taxon>Ambleminae</taxon>
        <taxon>Lampsilini</taxon>
        <taxon>Potamilus</taxon>
    </lineage>
</organism>
<gene>
    <name evidence="1" type="ORF">CHS0354_026045</name>
</gene>
<proteinExistence type="predicted"/>
<evidence type="ECO:0000313" key="1">
    <source>
        <dbReference type="EMBL" id="KAK3594173.1"/>
    </source>
</evidence>
<reference evidence="1" key="3">
    <citation type="submission" date="2023-05" db="EMBL/GenBank/DDBJ databases">
        <authorList>
            <person name="Smith C.H."/>
        </authorList>
    </citation>
    <scope>NUCLEOTIDE SEQUENCE</scope>
    <source>
        <strain evidence="1">CHS0354</strain>
        <tissue evidence="1">Mantle</tissue>
    </source>
</reference>
<name>A0AAE0SMJ6_9BIVA</name>
<reference evidence="1" key="2">
    <citation type="journal article" date="2021" name="Genome Biol. Evol.">
        <title>Developing a high-quality reference genome for a parasitic bivalve with doubly uniparental inheritance (Bivalvia: Unionida).</title>
        <authorList>
            <person name="Smith C.H."/>
        </authorList>
    </citation>
    <scope>NUCLEOTIDE SEQUENCE</scope>
    <source>
        <strain evidence="1">CHS0354</strain>
        <tissue evidence="1">Mantle</tissue>
    </source>
</reference>
<sequence>MNLDEKLKMCEQKHKSQIEEYRAKYLKLLRADEEITKNECGNWSIDVAKIGLYKQRLYYSWPNISVDEFDGSSISNTIMLRVTNVDNFTPNTIYFPTDSYEIENINEEFQRQFKKLTTTIDTIIMCGDEKTLRTVVEITDPKYVIDISKSSQRTVLGWPDKTDVEKYTDVPEIILDPENPNNSVLNDYRDGVYGFDRVEIVENSQNDPIR</sequence>
<accession>A0AAE0SMJ6</accession>